<dbReference type="InterPro" id="IPR036047">
    <property type="entry name" value="F-box-like_dom_sf"/>
</dbReference>
<accession>A0A067PGQ3</accession>
<sequence length="456" mass="50751">MQSTIAGIFRFFRKVNHVSPSKQEEKRDELVAFDQKSSSSRLSHLIRGSRLSCDMSYDDDATICTRPNPLAELPDEVFALIFRHLPTKDLSQLLFLNHYLHCIVFPALLSRHHFTRITRIPSCPSSDADSKITHCPTHLKSPCPPTSLESHFLELSSPHHFSCVKLLRLSPAFTSVRWLECTFNEDTIRHLPEITRLVNKLSHVGSVTLDFGFGSTVKSAKPRHRSKPKKRVTVQSLGAFLDALSGKGCETLEVGRWSHDPFAIHSDSISAPGSPPLRPLTTLKQFNIHLSSLLTTPLVNWTIDTLNSSPISSLSIHCDDILTSVWVYILPRLSLPSLTRLAIVSNTLPNVEFTEFLRRHGLINELDVVKTDGVLPTRPCTSRMSIDGRSTPSLIPDEDRLLVPPRHRSASESSSAGSLSSVDEFGCLVPDWFEYESSEYDVGSGACGKRPLSVVS</sequence>
<dbReference type="AlphaFoldDB" id="A0A067PGQ3"/>
<dbReference type="EMBL" id="KL197730">
    <property type="protein sequence ID" value="KDQ54098.1"/>
    <property type="molecule type" value="Genomic_DNA"/>
</dbReference>
<name>A0A067PGQ3_9AGAM</name>
<reference evidence="3" key="1">
    <citation type="journal article" date="2014" name="Proc. Natl. Acad. Sci. U.S.A.">
        <title>Extensive sampling of basidiomycete genomes demonstrates inadequacy of the white-rot/brown-rot paradigm for wood decay fungi.</title>
        <authorList>
            <person name="Riley R."/>
            <person name="Salamov A.A."/>
            <person name="Brown D.W."/>
            <person name="Nagy L.G."/>
            <person name="Floudas D."/>
            <person name="Held B.W."/>
            <person name="Levasseur A."/>
            <person name="Lombard V."/>
            <person name="Morin E."/>
            <person name="Otillar R."/>
            <person name="Lindquist E.A."/>
            <person name="Sun H."/>
            <person name="LaButti K.M."/>
            <person name="Schmutz J."/>
            <person name="Jabbour D."/>
            <person name="Luo H."/>
            <person name="Baker S.E."/>
            <person name="Pisabarro A.G."/>
            <person name="Walton J.D."/>
            <person name="Blanchette R.A."/>
            <person name="Henrissat B."/>
            <person name="Martin F."/>
            <person name="Cullen D."/>
            <person name="Hibbett D.S."/>
            <person name="Grigoriev I.V."/>
        </authorList>
    </citation>
    <scope>NUCLEOTIDE SEQUENCE [LARGE SCALE GENOMIC DNA]</scope>
    <source>
        <strain evidence="3">MUCL 33604</strain>
    </source>
</reference>
<dbReference type="HOGENOM" id="CLU_600015_0_0_1"/>
<evidence type="ECO:0000313" key="3">
    <source>
        <dbReference type="Proteomes" id="UP000027265"/>
    </source>
</evidence>
<keyword evidence="3" id="KW-1185">Reference proteome</keyword>
<organism evidence="2 3">
    <name type="scientific">Jaapia argillacea MUCL 33604</name>
    <dbReference type="NCBI Taxonomy" id="933084"/>
    <lineage>
        <taxon>Eukaryota</taxon>
        <taxon>Fungi</taxon>
        <taxon>Dikarya</taxon>
        <taxon>Basidiomycota</taxon>
        <taxon>Agaricomycotina</taxon>
        <taxon>Agaricomycetes</taxon>
        <taxon>Agaricomycetidae</taxon>
        <taxon>Jaapiales</taxon>
        <taxon>Jaapiaceae</taxon>
        <taxon>Jaapia</taxon>
    </lineage>
</organism>
<dbReference type="SUPFAM" id="SSF81383">
    <property type="entry name" value="F-box domain"/>
    <property type="match status" value="1"/>
</dbReference>
<dbReference type="InParanoid" id="A0A067PGQ3"/>
<dbReference type="OrthoDB" id="2635672at2759"/>
<feature type="domain" description="F-box" evidence="1">
    <location>
        <begin position="67"/>
        <end position="117"/>
    </location>
</feature>
<dbReference type="PROSITE" id="PS50181">
    <property type="entry name" value="FBOX"/>
    <property type="match status" value="1"/>
</dbReference>
<evidence type="ECO:0000313" key="2">
    <source>
        <dbReference type="EMBL" id="KDQ54098.1"/>
    </source>
</evidence>
<protein>
    <recommendedName>
        <fullName evidence="1">F-box domain-containing protein</fullName>
    </recommendedName>
</protein>
<evidence type="ECO:0000259" key="1">
    <source>
        <dbReference type="PROSITE" id="PS50181"/>
    </source>
</evidence>
<dbReference type="Pfam" id="PF00646">
    <property type="entry name" value="F-box"/>
    <property type="match status" value="1"/>
</dbReference>
<dbReference type="Proteomes" id="UP000027265">
    <property type="component" value="Unassembled WGS sequence"/>
</dbReference>
<gene>
    <name evidence="2" type="ORF">JAAARDRAFT_38715</name>
</gene>
<proteinExistence type="predicted"/>
<dbReference type="InterPro" id="IPR001810">
    <property type="entry name" value="F-box_dom"/>
</dbReference>